<proteinExistence type="predicted"/>
<dbReference type="Proteomes" id="UP001497457">
    <property type="component" value="Chromosome 15b"/>
</dbReference>
<evidence type="ECO:0000313" key="4">
    <source>
        <dbReference type="Proteomes" id="UP001497457"/>
    </source>
</evidence>
<feature type="region of interest" description="Disordered" evidence="1">
    <location>
        <begin position="1"/>
        <end position="21"/>
    </location>
</feature>
<dbReference type="AlphaFoldDB" id="A0ABC8XLL0"/>
<reference evidence="3 4" key="2">
    <citation type="submission" date="2024-10" db="EMBL/GenBank/DDBJ databases">
        <authorList>
            <person name="Ryan C."/>
        </authorList>
    </citation>
    <scope>NUCLEOTIDE SEQUENCE [LARGE SCALE GENOMIC DNA]</scope>
</reference>
<dbReference type="PANTHER" id="PTHR33326">
    <property type="entry name" value="OS05G0543800 PROTEIN"/>
    <property type="match status" value="1"/>
</dbReference>
<evidence type="ECO:0000313" key="3">
    <source>
        <dbReference type="EMBL" id="CAL4929061.1"/>
    </source>
</evidence>
<dbReference type="PANTHER" id="PTHR33326:SF31">
    <property type="match status" value="1"/>
</dbReference>
<feature type="region of interest" description="Disordered" evidence="1">
    <location>
        <begin position="63"/>
        <end position="100"/>
    </location>
</feature>
<organism evidence="3 4">
    <name type="scientific">Urochloa decumbens</name>
    <dbReference type="NCBI Taxonomy" id="240449"/>
    <lineage>
        <taxon>Eukaryota</taxon>
        <taxon>Viridiplantae</taxon>
        <taxon>Streptophyta</taxon>
        <taxon>Embryophyta</taxon>
        <taxon>Tracheophyta</taxon>
        <taxon>Spermatophyta</taxon>
        <taxon>Magnoliopsida</taxon>
        <taxon>Liliopsida</taxon>
        <taxon>Poales</taxon>
        <taxon>Poaceae</taxon>
        <taxon>PACMAD clade</taxon>
        <taxon>Panicoideae</taxon>
        <taxon>Panicodae</taxon>
        <taxon>Paniceae</taxon>
        <taxon>Melinidinae</taxon>
        <taxon>Urochloa</taxon>
    </lineage>
</organism>
<feature type="domain" description="DUF3615" evidence="2">
    <location>
        <begin position="153"/>
        <end position="267"/>
    </location>
</feature>
<feature type="compositionally biased region" description="Low complexity" evidence="1">
    <location>
        <begin position="63"/>
        <end position="74"/>
    </location>
</feature>
<reference evidence="4" key="1">
    <citation type="submission" date="2024-06" db="EMBL/GenBank/DDBJ databases">
        <authorList>
            <person name="Ryan C."/>
        </authorList>
    </citation>
    <scope>NUCLEOTIDE SEQUENCE [LARGE SCALE GENOMIC DNA]</scope>
</reference>
<protein>
    <recommendedName>
        <fullName evidence="2">DUF3615 domain-containing protein</fullName>
    </recommendedName>
</protein>
<name>A0ABC8XLL0_9POAL</name>
<dbReference type="Pfam" id="PF12274">
    <property type="entry name" value="DUF3615"/>
    <property type="match status" value="1"/>
</dbReference>
<evidence type="ECO:0000256" key="1">
    <source>
        <dbReference type="SAM" id="MobiDB-lite"/>
    </source>
</evidence>
<dbReference type="EMBL" id="OZ075125">
    <property type="protein sequence ID" value="CAL4929061.1"/>
    <property type="molecule type" value="Genomic_DNA"/>
</dbReference>
<gene>
    <name evidence="3" type="ORF">URODEC1_LOCUS25579</name>
</gene>
<keyword evidence="4" id="KW-1185">Reference proteome</keyword>
<feature type="compositionally biased region" description="Low complexity" evidence="1">
    <location>
        <begin position="90"/>
        <end position="100"/>
    </location>
</feature>
<evidence type="ECO:0000259" key="2">
    <source>
        <dbReference type="Pfam" id="PF12274"/>
    </source>
</evidence>
<accession>A0ABC8XLL0</accession>
<sequence length="287" mass="31872">MAMGSDIIERSMAPQPNRHYKRTRVMEVLQHTLGRTDDLGDSVPQPGEAGWLLPRLLSSSSSESSLLSSSSSKSGKPRPLPPPVCALLQSSSSSEYGESGRTSFEDRCIMNLAKSYLPVAPPPAPAQKITHKTHRYIVHAHPRVILEKSKRFAKGALDRYNRRKKIKFELLDASPMIMMTESGRLYTHVNFTSRSCKEGSKEQLFFAELYNCGKRRAPGGFLVTCCEPLGSDSTVGHKGFQVDDVSAVRKNVDFTRCFACSPRTLHPRGDKYIAGHCNVPHIYTNTC</sequence>
<dbReference type="InterPro" id="IPR022059">
    <property type="entry name" value="DUF3615"/>
</dbReference>